<dbReference type="GO" id="GO:0008033">
    <property type="term" value="P:tRNA processing"/>
    <property type="evidence" value="ECO:0007669"/>
    <property type="project" value="UniProtKB-KW"/>
</dbReference>
<dbReference type="AlphaFoldDB" id="A0A9Q5ND67"/>
<dbReference type="InterPro" id="IPR002738">
    <property type="entry name" value="RNase_P_p30"/>
</dbReference>
<dbReference type="Pfam" id="PF01876">
    <property type="entry name" value="RNase_P_p30"/>
    <property type="match status" value="1"/>
</dbReference>
<dbReference type="Proteomes" id="UP000757232">
    <property type="component" value="Unassembled WGS sequence"/>
</dbReference>
<evidence type="ECO:0000313" key="5">
    <source>
        <dbReference type="EMBL" id="OCB89464.1"/>
    </source>
</evidence>
<sequence>MYFDLNVPVPIPASLPRKQGQASKKNKGKQPATQAQQPKVVFSTVQLARLEARIDLLVRLGYTVVAFNQTVLSKVDPRNHVNVLDPLLSQLGKREGILYLKRLTIELDEDSEKGNGLVQSTGNISLFTSYDILALKPTTQTNLSSTCLTHTQPSPLTTHIISIPLTEPRLPFRLKHTLVRTAIKNGAVFEINYAGALLGGAGEGGGDEERRNWWAAARELVRVIKGKGLIVSSGVDNDQLLRAPRDIGNLITLLGIAQNLAHDAATLTPKSLLLRAQTRKTYRAILSEPTLIMPDRQTPRTALEASGSPAPTSLSTNTEARDVSQDANDKALENNGITPAETPKKSDTGAEKTYRTRSNGKKRTIGDLDENDATAPAANGEVPPIDVVDKNKKKKRRAKAAESGAS</sequence>
<feature type="compositionally biased region" description="Basic and acidic residues" evidence="4">
    <location>
        <begin position="342"/>
        <end position="354"/>
    </location>
</feature>
<dbReference type="GO" id="GO:0003723">
    <property type="term" value="F:RNA binding"/>
    <property type="evidence" value="ECO:0007669"/>
    <property type="project" value="TreeGrafter"/>
</dbReference>
<keyword evidence="6" id="KW-1185">Reference proteome</keyword>
<gene>
    <name evidence="5" type="ORF">A7U60_g3354</name>
</gene>
<dbReference type="OrthoDB" id="17948at2759"/>
<dbReference type="EMBL" id="LNZH02000155">
    <property type="protein sequence ID" value="OCB89464.1"/>
    <property type="molecule type" value="Genomic_DNA"/>
</dbReference>
<feature type="region of interest" description="Disordered" evidence="4">
    <location>
        <begin position="289"/>
        <end position="406"/>
    </location>
</feature>
<dbReference type="GO" id="GO:0005655">
    <property type="term" value="C:nucleolar ribonuclease P complex"/>
    <property type="evidence" value="ECO:0007669"/>
    <property type="project" value="TreeGrafter"/>
</dbReference>
<dbReference type="PANTHER" id="PTHR13031">
    <property type="entry name" value="RIBONUCLEASE P SUBUNIT P30"/>
    <property type="match status" value="1"/>
</dbReference>
<accession>A0A9Q5ND67</accession>
<protein>
    <recommendedName>
        <fullName evidence="7">PHP domain-like protein</fullName>
    </recommendedName>
</protein>
<evidence type="ECO:0000256" key="4">
    <source>
        <dbReference type="SAM" id="MobiDB-lite"/>
    </source>
</evidence>
<name>A0A9Q5ND67_SANBA</name>
<feature type="compositionally biased region" description="Basic and acidic residues" evidence="4">
    <location>
        <begin position="319"/>
        <end position="332"/>
    </location>
</feature>
<evidence type="ECO:0000313" key="6">
    <source>
        <dbReference type="Proteomes" id="UP000757232"/>
    </source>
</evidence>
<evidence type="ECO:0008006" key="7">
    <source>
        <dbReference type="Google" id="ProtNLM"/>
    </source>
</evidence>
<comment type="subcellular location">
    <subcellularLocation>
        <location evidence="1">Nucleus</location>
    </subcellularLocation>
</comment>
<dbReference type="Gene3D" id="3.20.20.140">
    <property type="entry name" value="Metal-dependent hydrolases"/>
    <property type="match status" value="1"/>
</dbReference>
<comment type="caution">
    <text evidence="5">The sequence shown here is derived from an EMBL/GenBank/DDBJ whole genome shotgun (WGS) entry which is preliminary data.</text>
</comment>
<proteinExistence type="inferred from homology"/>
<dbReference type="SUPFAM" id="SSF89550">
    <property type="entry name" value="PHP domain-like"/>
    <property type="match status" value="1"/>
</dbReference>
<organism evidence="5 6">
    <name type="scientific">Sanghuangporus baumii</name>
    <name type="common">Phellinus baumii</name>
    <dbReference type="NCBI Taxonomy" id="108892"/>
    <lineage>
        <taxon>Eukaryota</taxon>
        <taxon>Fungi</taxon>
        <taxon>Dikarya</taxon>
        <taxon>Basidiomycota</taxon>
        <taxon>Agaricomycotina</taxon>
        <taxon>Agaricomycetes</taxon>
        <taxon>Hymenochaetales</taxon>
        <taxon>Hymenochaetaceae</taxon>
        <taxon>Sanghuangporus</taxon>
    </lineage>
</organism>
<evidence type="ECO:0000256" key="2">
    <source>
        <dbReference type="ARBA" id="ARBA00007331"/>
    </source>
</evidence>
<evidence type="ECO:0000256" key="3">
    <source>
        <dbReference type="ARBA" id="ARBA00022694"/>
    </source>
</evidence>
<reference evidence="5" key="1">
    <citation type="submission" date="2016-06" db="EMBL/GenBank/DDBJ databases">
        <title>Draft Genome sequence of the fungus Inonotus baumii.</title>
        <authorList>
            <person name="Zhu H."/>
            <person name="Lin W."/>
        </authorList>
    </citation>
    <scope>NUCLEOTIDE SEQUENCE</scope>
    <source>
        <strain evidence="5">821</strain>
    </source>
</reference>
<feature type="region of interest" description="Disordered" evidence="4">
    <location>
        <begin position="1"/>
        <end position="35"/>
    </location>
</feature>
<comment type="similarity">
    <text evidence="2">Belongs to the eukaryotic/archaeal RNase P protein component 3 family.</text>
</comment>
<evidence type="ECO:0000256" key="1">
    <source>
        <dbReference type="ARBA" id="ARBA00004123"/>
    </source>
</evidence>
<feature type="compositionally biased region" description="Polar residues" evidence="4">
    <location>
        <begin position="309"/>
        <end position="318"/>
    </location>
</feature>
<keyword evidence="3" id="KW-0819">tRNA processing</keyword>
<dbReference type="PANTHER" id="PTHR13031:SF0">
    <property type="entry name" value="RIBONUCLEASE P PROTEIN SUBUNIT P30"/>
    <property type="match status" value="1"/>
</dbReference>
<dbReference type="InterPro" id="IPR016195">
    <property type="entry name" value="Pol/histidinol_Pase-like"/>
</dbReference>